<dbReference type="Proteomes" id="UP001501414">
    <property type="component" value="Unassembled WGS sequence"/>
</dbReference>
<evidence type="ECO:0000313" key="2">
    <source>
        <dbReference type="Proteomes" id="UP001501414"/>
    </source>
</evidence>
<comment type="caution">
    <text evidence="1">The sequence shown here is derived from an EMBL/GenBank/DDBJ whole genome shotgun (WGS) entry which is preliminary data.</text>
</comment>
<dbReference type="EMBL" id="BAAAJK010000001">
    <property type="protein sequence ID" value="GAA1380770.1"/>
    <property type="molecule type" value="Genomic_DNA"/>
</dbReference>
<dbReference type="RefSeq" id="WP_344017986.1">
    <property type="nucleotide sequence ID" value="NZ_BAAAJK010000001.1"/>
</dbReference>
<protein>
    <submittedName>
        <fullName evidence="1">Uncharacterized protein</fullName>
    </submittedName>
</protein>
<gene>
    <name evidence="1" type="ORF">GCM10009613_05620</name>
</gene>
<accession>A0ABN1XGH1</accession>
<reference evidence="1 2" key="1">
    <citation type="journal article" date="2019" name="Int. J. Syst. Evol. Microbiol.">
        <title>The Global Catalogue of Microorganisms (GCM) 10K type strain sequencing project: providing services to taxonomists for standard genome sequencing and annotation.</title>
        <authorList>
            <consortium name="The Broad Institute Genomics Platform"/>
            <consortium name="The Broad Institute Genome Sequencing Center for Infectious Disease"/>
            <person name="Wu L."/>
            <person name="Ma J."/>
        </authorList>
    </citation>
    <scope>NUCLEOTIDE SEQUENCE [LARGE SCALE GENOMIC DNA]</scope>
    <source>
        <strain evidence="1 2">JCM 11896</strain>
    </source>
</reference>
<sequence length="160" mass="18049">MLASQAADHDMVGRWMSHHLAELVVAAEGNTTTVEQRLKIVDTILRIWALRGSLPRPAPLEDFSHVLAALDRLGDDRPWRFLRLFELSVHPPEPTESHPSLAETAAELETLTRETVLHLLWRAAQDATEHHQEWLDVADQISSTVETDVTNALRRGLMRG</sequence>
<name>A0ABN1XGH1_9PSEU</name>
<keyword evidence="2" id="KW-1185">Reference proteome</keyword>
<proteinExistence type="predicted"/>
<evidence type="ECO:0000313" key="1">
    <source>
        <dbReference type="EMBL" id="GAA1380770.1"/>
    </source>
</evidence>
<organism evidence="1 2">
    <name type="scientific">Pseudonocardia kongjuensis</name>
    <dbReference type="NCBI Taxonomy" id="102227"/>
    <lineage>
        <taxon>Bacteria</taxon>
        <taxon>Bacillati</taxon>
        <taxon>Actinomycetota</taxon>
        <taxon>Actinomycetes</taxon>
        <taxon>Pseudonocardiales</taxon>
        <taxon>Pseudonocardiaceae</taxon>
        <taxon>Pseudonocardia</taxon>
    </lineage>
</organism>